<name>A0A382X8J0_9ZZZZ</name>
<evidence type="ECO:0000259" key="3">
    <source>
        <dbReference type="Pfam" id="PF00884"/>
    </source>
</evidence>
<keyword evidence="2" id="KW-0378">Hydrolase</keyword>
<dbReference type="PANTHER" id="PTHR42693">
    <property type="entry name" value="ARYLSULFATASE FAMILY MEMBER"/>
    <property type="match status" value="1"/>
</dbReference>
<organism evidence="4">
    <name type="scientific">marine metagenome</name>
    <dbReference type="NCBI Taxonomy" id="408172"/>
    <lineage>
        <taxon>unclassified sequences</taxon>
        <taxon>metagenomes</taxon>
        <taxon>ecological metagenomes</taxon>
    </lineage>
</organism>
<evidence type="ECO:0000313" key="4">
    <source>
        <dbReference type="EMBL" id="SVD67273.1"/>
    </source>
</evidence>
<sequence length="257" mass="28767">EKPFFLYFPLTSPHKPVVPSDKFKGKSDYGIYGDFVMETDDAVGQILKVLDETKQAENTIVVVTSDNGSFMFRIDEGKPDHIDDFRAVGYHPNNHQSNSIWRGTKADIYEGGHRVPLLVRWPASIKAGSVSDHTTTLTDWYATIAELVDYLLADNEGEDSFSLMPVLKGHSEWQRAPVIHHSINGMFAIRDGKWKLIAGNGSGGRQAPRGKPFERPYQLYDLAADPSETKNLISTHPQLAEALEKKLDDIRNAGRSR</sequence>
<dbReference type="InterPro" id="IPR050738">
    <property type="entry name" value="Sulfatase"/>
</dbReference>
<feature type="non-terminal residue" evidence="4">
    <location>
        <position position="1"/>
    </location>
</feature>
<dbReference type="Gene3D" id="3.30.1120.10">
    <property type="match status" value="1"/>
</dbReference>
<dbReference type="SUPFAM" id="SSF53649">
    <property type="entry name" value="Alkaline phosphatase-like"/>
    <property type="match status" value="1"/>
</dbReference>
<protein>
    <recommendedName>
        <fullName evidence="3">Sulfatase N-terminal domain-containing protein</fullName>
    </recommendedName>
</protein>
<dbReference type="InterPro" id="IPR000917">
    <property type="entry name" value="Sulfatase_N"/>
</dbReference>
<feature type="domain" description="Sulfatase N-terminal" evidence="3">
    <location>
        <begin position="1"/>
        <end position="149"/>
    </location>
</feature>
<dbReference type="EMBL" id="UINC01165721">
    <property type="protein sequence ID" value="SVD67273.1"/>
    <property type="molecule type" value="Genomic_DNA"/>
</dbReference>
<dbReference type="AlphaFoldDB" id="A0A382X8J0"/>
<comment type="similarity">
    <text evidence="1">Belongs to the sulfatase family.</text>
</comment>
<dbReference type="GO" id="GO:0004065">
    <property type="term" value="F:arylsulfatase activity"/>
    <property type="evidence" value="ECO:0007669"/>
    <property type="project" value="TreeGrafter"/>
</dbReference>
<dbReference type="Pfam" id="PF00884">
    <property type="entry name" value="Sulfatase"/>
    <property type="match status" value="1"/>
</dbReference>
<dbReference type="PANTHER" id="PTHR42693:SF53">
    <property type="entry name" value="ENDO-4-O-SULFATASE"/>
    <property type="match status" value="1"/>
</dbReference>
<accession>A0A382X8J0</accession>
<evidence type="ECO:0000256" key="2">
    <source>
        <dbReference type="ARBA" id="ARBA00022801"/>
    </source>
</evidence>
<reference evidence="4" key="1">
    <citation type="submission" date="2018-05" db="EMBL/GenBank/DDBJ databases">
        <authorList>
            <person name="Lanie J.A."/>
            <person name="Ng W.-L."/>
            <person name="Kazmierczak K.M."/>
            <person name="Andrzejewski T.M."/>
            <person name="Davidsen T.M."/>
            <person name="Wayne K.J."/>
            <person name="Tettelin H."/>
            <person name="Glass J.I."/>
            <person name="Rusch D."/>
            <person name="Podicherti R."/>
            <person name="Tsui H.-C.T."/>
            <person name="Winkler M.E."/>
        </authorList>
    </citation>
    <scope>NUCLEOTIDE SEQUENCE</scope>
</reference>
<proteinExistence type="inferred from homology"/>
<evidence type="ECO:0000256" key="1">
    <source>
        <dbReference type="ARBA" id="ARBA00008779"/>
    </source>
</evidence>
<dbReference type="Gene3D" id="3.40.720.10">
    <property type="entry name" value="Alkaline Phosphatase, subunit A"/>
    <property type="match status" value="1"/>
</dbReference>
<gene>
    <name evidence="4" type="ORF">METZ01_LOCUS420127</name>
</gene>
<dbReference type="InterPro" id="IPR017850">
    <property type="entry name" value="Alkaline_phosphatase_core_sf"/>
</dbReference>